<protein>
    <submittedName>
        <fullName evidence="2">Uncharacterized protein</fullName>
    </submittedName>
</protein>
<feature type="signal peptide" evidence="1">
    <location>
        <begin position="1"/>
        <end position="34"/>
    </location>
</feature>
<feature type="chain" id="PRO_5037203347" evidence="1">
    <location>
        <begin position="35"/>
        <end position="154"/>
    </location>
</feature>
<evidence type="ECO:0000313" key="2">
    <source>
        <dbReference type="EMBL" id="GGD64422.1"/>
    </source>
</evidence>
<sequence length="154" mass="16150">MSIIRLRNAFFGTAIAATAIFAVTSFVPAPVALAQDEAAAVGEAAESEASGAQAQGPSLYAVCKTYNRGTKTTAACIGYHRTSETTACTTYGDCGTDIAELCRKVGVRHEVDLKEFSSGLGTFASQGECEAKCEHSYGEANWGKYGRKCLGTLD</sequence>
<accession>A0A916YWB3</accession>
<gene>
    <name evidence="2" type="ORF">GCM10010990_12330</name>
</gene>
<comment type="caution">
    <text evidence="2">The sequence shown here is derived from an EMBL/GenBank/DDBJ whole genome shotgun (WGS) entry which is preliminary data.</text>
</comment>
<name>A0A916YWB3_9SPHN</name>
<dbReference type="Proteomes" id="UP000612349">
    <property type="component" value="Unassembled WGS sequence"/>
</dbReference>
<dbReference type="AlphaFoldDB" id="A0A916YWB3"/>
<dbReference type="EMBL" id="BMIP01000002">
    <property type="protein sequence ID" value="GGD64422.1"/>
    <property type="molecule type" value="Genomic_DNA"/>
</dbReference>
<proteinExistence type="predicted"/>
<evidence type="ECO:0000256" key="1">
    <source>
        <dbReference type="SAM" id="SignalP"/>
    </source>
</evidence>
<reference evidence="2" key="2">
    <citation type="submission" date="2020-09" db="EMBL/GenBank/DDBJ databases">
        <authorList>
            <person name="Sun Q."/>
            <person name="Zhou Y."/>
        </authorList>
    </citation>
    <scope>NUCLEOTIDE SEQUENCE</scope>
    <source>
        <strain evidence="2">CGMCC 1.15360</strain>
    </source>
</reference>
<keyword evidence="3" id="KW-1185">Reference proteome</keyword>
<dbReference type="RefSeq" id="WP_066775135.1">
    <property type="nucleotide sequence ID" value="NZ_BMIP01000002.1"/>
</dbReference>
<reference evidence="2" key="1">
    <citation type="journal article" date="2014" name="Int. J. Syst. Evol. Microbiol.">
        <title>Complete genome sequence of Corynebacterium casei LMG S-19264T (=DSM 44701T), isolated from a smear-ripened cheese.</title>
        <authorList>
            <consortium name="US DOE Joint Genome Institute (JGI-PGF)"/>
            <person name="Walter F."/>
            <person name="Albersmeier A."/>
            <person name="Kalinowski J."/>
            <person name="Ruckert C."/>
        </authorList>
    </citation>
    <scope>NUCLEOTIDE SEQUENCE</scope>
    <source>
        <strain evidence="2">CGMCC 1.15360</strain>
    </source>
</reference>
<organism evidence="2 3">
    <name type="scientific">Croceicoccus mobilis</name>
    <dbReference type="NCBI Taxonomy" id="1703339"/>
    <lineage>
        <taxon>Bacteria</taxon>
        <taxon>Pseudomonadati</taxon>
        <taxon>Pseudomonadota</taxon>
        <taxon>Alphaproteobacteria</taxon>
        <taxon>Sphingomonadales</taxon>
        <taxon>Erythrobacteraceae</taxon>
        <taxon>Croceicoccus</taxon>
    </lineage>
</organism>
<evidence type="ECO:0000313" key="3">
    <source>
        <dbReference type="Proteomes" id="UP000612349"/>
    </source>
</evidence>
<keyword evidence="1" id="KW-0732">Signal</keyword>